<dbReference type="GO" id="GO:0005886">
    <property type="term" value="C:plasma membrane"/>
    <property type="evidence" value="ECO:0007669"/>
    <property type="project" value="UniProtKB-SubCell"/>
</dbReference>
<comment type="function">
    <text evidence="1">Fluoride channel required for the rapid expulsion of cytoplasmic fluoride.</text>
</comment>
<proteinExistence type="inferred from homology"/>
<keyword evidence="3" id="KW-1003">Cell membrane</keyword>
<protein>
    <recommendedName>
        <fullName evidence="13">Fluoride ion transporter CrcB</fullName>
    </recommendedName>
</protein>
<evidence type="ECO:0000256" key="1">
    <source>
        <dbReference type="ARBA" id="ARBA00002598"/>
    </source>
</evidence>
<dbReference type="InterPro" id="IPR003691">
    <property type="entry name" value="FluC"/>
</dbReference>
<keyword evidence="12" id="KW-1185">Reference proteome</keyword>
<comment type="caution">
    <text evidence="11">The sequence shown here is derived from an EMBL/GenBank/DDBJ whole genome shotgun (WGS) entry which is preliminary data.</text>
</comment>
<dbReference type="Proteomes" id="UP001295423">
    <property type="component" value="Unassembled WGS sequence"/>
</dbReference>
<feature type="compositionally biased region" description="Polar residues" evidence="9">
    <location>
        <begin position="1"/>
        <end position="20"/>
    </location>
</feature>
<keyword evidence="5 10" id="KW-1133">Transmembrane helix</keyword>
<name>A0AAD2JP97_9STRA</name>
<dbReference type="AlphaFoldDB" id="A0AAD2JP97"/>
<feature type="transmembrane region" description="Helical" evidence="10">
    <location>
        <begin position="191"/>
        <end position="210"/>
    </location>
</feature>
<evidence type="ECO:0000313" key="12">
    <source>
        <dbReference type="Proteomes" id="UP001295423"/>
    </source>
</evidence>
<feature type="transmembrane region" description="Helical" evidence="10">
    <location>
        <begin position="52"/>
        <end position="72"/>
    </location>
</feature>
<feature type="transmembrane region" description="Helical" evidence="10">
    <location>
        <begin position="271"/>
        <end position="289"/>
    </location>
</feature>
<evidence type="ECO:0000256" key="4">
    <source>
        <dbReference type="ARBA" id="ARBA00022692"/>
    </source>
</evidence>
<organism evidence="11 12">
    <name type="scientific">Cylindrotheca closterium</name>
    <dbReference type="NCBI Taxonomy" id="2856"/>
    <lineage>
        <taxon>Eukaryota</taxon>
        <taxon>Sar</taxon>
        <taxon>Stramenopiles</taxon>
        <taxon>Ochrophyta</taxon>
        <taxon>Bacillariophyta</taxon>
        <taxon>Bacillariophyceae</taxon>
        <taxon>Bacillariophycidae</taxon>
        <taxon>Bacillariales</taxon>
        <taxon>Bacillariaceae</taxon>
        <taxon>Cylindrotheca</taxon>
    </lineage>
</organism>
<evidence type="ECO:0000256" key="6">
    <source>
        <dbReference type="ARBA" id="ARBA00023136"/>
    </source>
</evidence>
<feature type="transmembrane region" description="Helical" evidence="10">
    <location>
        <begin position="334"/>
        <end position="357"/>
    </location>
</feature>
<keyword evidence="6 10" id="KW-0472">Membrane</keyword>
<feature type="transmembrane region" description="Helical" evidence="10">
    <location>
        <begin position="377"/>
        <end position="396"/>
    </location>
</feature>
<feature type="transmembrane region" description="Helical" evidence="10">
    <location>
        <begin position="417"/>
        <end position="436"/>
    </location>
</feature>
<sequence>MNSNKPLSPTGSFPIETNPNHHALDESQDAGNSQEAVVNNNNSKTKKPQSTLIHIIYLSAAAIVGATLRVYLGRLLGGDCEDFMEAPQDFLTPLSKHICVTSNGRSLQTGGALFRDLPANLLGSFVMGLVSSSSGIRIPWLPNNHILQQDDLFHLMISTGFCGSLTTFASWNTQMVVMMDGTMTELGSQIVVALFGYLVGFMLPISAFSYGKQVAVLLHTWKEDRTNDSSNQNDHNHNDGTGTGGGEEVASDEQHAKPSKCYCDNHHPWKFLFLVTGLVVLALFVVGFVSYDVAFYQSMILIIPLAPLGALTRWKLSRFNNSNHRKICNKSFDWFPFGTWTANVVGAVCSIACTAILDRRRKLVLEGKAAYDMDPWSNAVLFAVATGFGGSLSTVSSMVKEIVSLAEANPSVVRAHAYAILTFASAMLISLIIYSITLRME</sequence>
<feature type="compositionally biased region" description="Polar residues" evidence="9">
    <location>
        <begin position="29"/>
        <end position="46"/>
    </location>
</feature>
<evidence type="ECO:0000256" key="5">
    <source>
        <dbReference type="ARBA" id="ARBA00022989"/>
    </source>
</evidence>
<dbReference type="PANTHER" id="PTHR28259:SF1">
    <property type="entry name" value="FLUORIDE EXPORT PROTEIN 1-RELATED"/>
    <property type="match status" value="1"/>
</dbReference>
<feature type="region of interest" description="Disordered" evidence="9">
    <location>
        <begin position="1"/>
        <end position="46"/>
    </location>
</feature>
<evidence type="ECO:0000313" key="11">
    <source>
        <dbReference type="EMBL" id="CAJ1969072.1"/>
    </source>
</evidence>
<evidence type="ECO:0000256" key="9">
    <source>
        <dbReference type="SAM" id="MobiDB-lite"/>
    </source>
</evidence>
<evidence type="ECO:0000256" key="8">
    <source>
        <dbReference type="ARBA" id="ARBA00035585"/>
    </source>
</evidence>
<comment type="similarity">
    <text evidence="7">Belongs to the fluoride channel Fluc/FEX (TC 1.A.43) family.</text>
</comment>
<dbReference type="EMBL" id="CAKOGP040002424">
    <property type="protein sequence ID" value="CAJ1969072.1"/>
    <property type="molecule type" value="Genomic_DNA"/>
</dbReference>
<dbReference type="PANTHER" id="PTHR28259">
    <property type="entry name" value="FLUORIDE EXPORT PROTEIN 1-RELATED"/>
    <property type="match status" value="1"/>
</dbReference>
<evidence type="ECO:0000256" key="10">
    <source>
        <dbReference type="SAM" id="Phobius"/>
    </source>
</evidence>
<evidence type="ECO:0000256" key="3">
    <source>
        <dbReference type="ARBA" id="ARBA00022475"/>
    </source>
</evidence>
<evidence type="ECO:0000256" key="2">
    <source>
        <dbReference type="ARBA" id="ARBA00004651"/>
    </source>
</evidence>
<reference evidence="11" key="1">
    <citation type="submission" date="2023-08" db="EMBL/GenBank/DDBJ databases">
        <authorList>
            <person name="Audoor S."/>
            <person name="Bilcke G."/>
        </authorList>
    </citation>
    <scope>NUCLEOTIDE SEQUENCE</scope>
</reference>
<accession>A0AAD2JP97</accession>
<keyword evidence="4 10" id="KW-0812">Transmembrane</keyword>
<feature type="region of interest" description="Disordered" evidence="9">
    <location>
        <begin position="227"/>
        <end position="250"/>
    </location>
</feature>
<evidence type="ECO:0008006" key="13">
    <source>
        <dbReference type="Google" id="ProtNLM"/>
    </source>
</evidence>
<feature type="transmembrane region" description="Helical" evidence="10">
    <location>
        <begin position="152"/>
        <end position="171"/>
    </location>
</feature>
<comment type="catalytic activity">
    <reaction evidence="8">
        <text>fluoride(in) = fluoride(out)</text>
        <dbReference type="Rhea" id="RHEA:76159"/>
        <dbReference type="ChEBI" id="CHEBI:17051"/>
    </reaction>
    <physiologicalReaction direction="left-to-right" evidence="8">
        <dbReference type="Rhea" id="RHEA:76160"/>
    </physiologicalReaction>
</comment>
<dbReference type="GO" id="GO:1903425">
    <property type="term" value="F:fluoride transmembrane transporter activity"/>
    <property type="evidence" value="ECO:0007669"/>
    <property type="project" value="TreeGrafter"/>
</dbReference>
<dbReference type="Pfam" id="PF02537">
    <property type="entry name" value="CRCB"/>
    <property type="match status" value="2"/>
</dbReference>
<comment type="subcellular location">
    <subcellularLocation>
        <location evidence="2">Cell membrane</location>
        <topology evidence="2">Multi-pass membrane protein</topology>
    </subcellularLocation>
</comment>
<evidence type="ECO:0000256" key="7">
    <source>
        <dbReference type="ARBA" id="ARBA00035120"/>
    </source>
</evidence>
<gene>
    <name evidence="11" type="ORF">CYCCA115_LOCUS23523</name>
</gene>